<dbReference type="SUPFAM" id="SSF51430">
    <property type="entry name" value="NAD(P)-linked oxidoreductase"/>
    <property type="match status" value="1"/>
</dbReference>
<feature type="transmembrane region" description="Helical" evidence="4">
    <location>
        <begin position="27"/>
        <end position="49"/>
    </location>
</feature>
<keyword evidence="4" id="KW-1133">Transmembrane helix</keyword>
<gene>
    <name evidence="6" type="ORF">ATJ88_0233</name>
</gene>
<evidence type="ECO:0000256" key="1">
    <source>
        <dbReference type="ARBA" id="ARBA00007905"/>
    </source>
</evidence>
<reference evidence="6 7" key="1">
    <citation type="submission" date="2017-10" db="EMBL/GenBank/DDBJ databases">
        <title>Sequencing the genomes of 1000 actinobacteria strains.</title>
        <authorList>
            <person name="Klenk H.-P."/>
        </authorList>
    </citation>
    <scope>NUCLEOTIDE SEQUENCE [LARGE SCALE GENOMIC DNA]</scope>
    <source>
        <strain evidence="6 7">DSM 21863</strain>
    </source>
</reference>
<dbReference type="SUPFAM" id="SSF103473">
    <property type="entry name" value="MFS general substrate transporter"/>
    <property type="match status" value="1"/>
</dbReference>
<keyword evidence="7" id="KW-1185">Reference proteome</keyword>
<dbReference type="PRINTS" id="PR00069">
    <property type="entry name" value="ALDKETRDTASE"/>
</dbReference>
<evidence type="ECO:0000313" key="7">
    <source>
        <dbReference type="Proteomes" id="UP000224130"/>
    </source>
</evidence>
<dbReference type="InterPro" id="IPR011701">
    <property type="entry name" value="MFS"/>
</dbReference>
<feature type="transmembrane region" description="Helical" evidence="4">
    <location>
        <begin position="86"/>
        <end position="106"/>
    </location>
</feature>
<dbReference type="Pfam" id="PF07690">
    <property type="entry name" value="MFS_1"/>
    <property type="match status" value="1"/>
</dbReference>
<dbReference type="InterPro" id="IPR020471">
    <property type="entry name" value="AKR"/>
</dbReference>
<dbReference type="GO" id="GO:0016616">
    <property type="term" value="F:oxidoreductase activity, acting on the CH-OH group of donors, NAD or NADP as acceptor"/>
    <property type="evidence" value="ECO:0007669"/>
    <property type="project" value="UniProtKB-ARBA"/>
</dbReference>
<dbReference type="PROSITE" id="PS00062">
    <property type="entry name" value="ALDOKETO_REDUCTASE_2"/>
    <property type="match status" value="1"/>
</dbReference>
<feature type="transmembrane region" description="Helical" evidence="4">
    <location>
        <begin position="153"/>
        <end position="174"/>
    </location>
</feature>
<name>A0A2A9EST5_9MICO</name>
<dbReference type="EMBL" id="PDJJ01000001">
    <property type="protein sequence ID" value="PFG41591.1"/>
    <property type="molecule type" value="Genomic_DNA"/>
</dbReference>
<comment type="caution">
    <text evidence="6">The sequence shown here is derived from an EMBL/GenBank/DDBJ whole genome shotgun (WGS) entry which is preliminary data.</text>
</comment>
<proteinExistence type="inferred from homology"/>
<evidence type="ECO:0000256" key="3">
    <source>
        <dbReference type="ARBA" id="ARBA00023002"/>
    </source>
</evidence>
<dbReference type="InterPro" id="IPR036259">
    <property type="entry name" value="MFS_trans_sf"/>
</dbReference>
<dbReference type="PROSITE" id="PS00798">
    <property type="entry name" value="ALDOKETO_REDUCTASE_1"/>
    <property type="match status" value="1"/>
</dbReference>
<accession>A0A2A9EST5</accession>
<feature type="transmembrane region" description="Helical" evidence="4">
    <location>
        <begin position="127"/>
        <end position="147"/>
    </location>
</feature>
<dbReference type="AlphaFoldDB" id="A0A2A9EST5"/>
<dbReference type="PANTHER" id="PTHR43827:SF3">
    <property type="entry name" value="NADP-DEPENDENT OXIDOREDUCTASE DOMAIN-CONTAINING PROTEIN"/>
    <property type="match status" value="1"/>
</dbReference>
<feature type="domain" description="NADP-dependent oxidoreductase" evidence="5">
    <location>
        <begin position="233"/>
        <end position="480"/>
    </location>
</feature>
<sequence length="504" mass="52650">MTTTRTPAPSSAAPSRTSQYLQDVRGFSALLAGVAYFPMTAVNFVVALAVPRLQRRTSGPVLLVAGLVLAVAGMAWLGLIDDGTSYAVGVALPMALIGAGQGLAFGPLTASGIARVDAADAGAASGVVNTFHQLGGALGLSLVLAVTTTFGGAMLAGSVLLGAALVAAVVLVLPSAAGVRRQARGVSGERGTSRASRRTRPVPTVRGMTVNQIPALTLNNGVEMPALGYGVFQTPPDETVTAVEAALATGYRHVDTAAAYGNEREVGEAIRRSGVPRDDIFLETKVWISDFGYDATLHAFDKSAGKLGVEQLDLLILHQALPSRFDLTVDAYRALEKLLADGKVRAIGVSNFMPEHLDRLLDATTVVPAVNQVEVHPYFRQPDVLAADAAHGILTQAWSPIGGITFYRDGEHTSTLQDPTILGIAAAHDATAAQVMLRWHLQQGRSAIPKSVTPSRIAENFDVLGFELSDAELAAIDALDTGVRGGPEPEAITLETFGRDIPEA</sequence>
<dbReference type="Proteomes" id="UP000224130">
    <property type="component" value="Unassembled WGS sequence"/>
</dbReference>
<dbReference type="Gene3D" id="3.20.20.100">
    <property type="entry name" value="NADP-dependent oxidoreductase domain"/>
    <property type="match status" value="1"/>
</dbReference>
<dbReference type="GO" id="GO:0022857">
    <property type="term" value="F:transmembrane transporter activity"/>
    <property type="evidence" value="ECO:0007669"/>
    <property type="project" value="InterPro"/>
</dbReference>
<dbReference type="Gene3D" id="1.20.1250.20">
    <property type="entry name" value="MFS general substrate transporter like domains"/>
    <property type="match status" value="1"/>
</dbReference>
<feature type="transmembrane region" description="Helical" evidence="4">
    <location>
        <begin position="61"/>
        <end position="80"/>
    </location>
</feature>
<evidence type="ECO:0000313" key="6">
    <source>
        <dbReference type="EMBL" id="PFG41591.1"/>
    </source>
</evidence>
<comment type="similarity">
    <text evidence="1">Belongs to the aldo/keto reductase family.</text>
</comment>
<dbReference type="InterPro" id="IPR036812">
    <property type="entry name" value="NAD(P)_OxRdtase_dom_sf"/>
</dbReference>
<dbReference type="PANTHER" id="PTHR43827">
    <property type="entry name" value="2,5-DIKETO-D-GLUCONIC ACID REDUCTASE"/>
    <property type="match status" value="1"/>
</dbReference>
<keyword evidence="2" id="KW-0521">NADP</keyword>
<dbReference type="PROSITE" id="PS00063">
    <property type="entry name" value="ALDOKETO_REDUCTASE_3"/>
    <property type="match status" value="1"/>
</dbReference>
<keyword evidence="3" id="KW-0560">Oxidoreductase</keyword>
<dbReference type="FunFam" id="3.20.20.100:FF:000015">
    <property type="entry name" value="Oxidoreductase, aldo/keto reductase family"/>
    <property type="match status" value="1"/>
</dbReference>
<dbReference type="InterPro" id="IPR018170">
    <property type="entry name" value="Aldo/ket_reductase_CS"/>
</dbReference>
<protein>
    <submittedName>
        <fullName evidence="6">Diketogulonate reductase-like aldo/keto reductase</fullName>
    </submittedName>
</protein>
<dbReference type="Pfam" id="PF00248">
    <property type="entry name" value="Aldo_ket_red"/>
    <property type="match status" value="1"/>
</dbReference>
<organism evidence="6 7">
    <name type="scientific">Isoptericola jiangsuensis</name>
    <dbReference type="NCBI Taxonomy" id="548579"/>
    <lineage>
        <taxon>Bacteria</taxon>
        <taxon>Bacillati</taxon>
        <taxon>Actinomycetota</taxon>
        <taxon>Actinomycetes</taxon>
        <taxon>Micrococcales</taxon>
        <taxon>Promicromonosporaceae</taxon>
        <taxon>Isoptericola</taxon>
    </lineage>
</organism>
<keyword evidence="4" id="KW-0472">Membrane</keyword>
<dbReference type="InterPro" id="IPR023210">
    <property type="entry name" value="NADP_OxRdtase_dom"/>
</dbReference>
<evidence type="ECO:0000256" key="4">
    <source>
        <dbReference type="SAM" id="Phobius"/>
    </source>
</evidence>
<keyword evidence="4" id="KW-0812">Transmembrane</keyword>
<evidence type="ECO:0000259" key="5">
    <source>
        <dbReference type="Pfam" id="PF00248"/>
    </source>
</evidence>
<evidence type="ECO:0000256" key="2">
    <source>
        <dbReference type="ARBA" id="ARBA00022857"/>
    </source>
</evidence>